<reference evidence="2 3" key="1">
    <citation type="journal article" date="2019" name="Sci. Rep.">
        <title>A high-quality genome of Eragrostis curvula grass provides insights into Poaceae evolution and supports new strategies to enhance forage quality.</title>
        <authorList>
            <person name="Carballo J."/>
            <person name="Santos B.A.C.M."/>
            <person name="Zappacosta D."/>
            <person name="Garbus I."/>
            <person name="Selva J.P."/>
            <person name="Gallo C.A."/>
            <person name="Diaz A."/>
            <person name="Albertini E."/>
            <person name="Caccamo M."/>
            <person name="Echenique V."/>
        </authorList>
    </citation>
    <scope>NUCLEOTIDE SEQUENCE [LARGE SCALE GENOMIC DNA]</scope>
    <source>
        <strain evidence="3">cv. Victoria</strain>
        <tissue evidence="2">Leaf</tissue>
    </source>
</reference>
<organism evidence="2 3">
    <name type="scientific">Eragrostis curvula</name>
    <name type="common">weeping love grass</name>
    <dbReference type="NCBI Taxonomy" id="38414"/>
    <lineage>
        <taxon>Eukaryota</taxon>
        <taxon>Viridiplantae</taxon>
        <taxon>Streptophyta</taxon>
        <taxon>Embryophyta</taxon>
        <taxon>Tracheophyta</taxon>
        <taxon>Spermatophyta</taxon>
        <taxon>Magnoliopsida</taxon>
        <taxon>Liliopsida</taxon>
        <taxon>Poales</taxon>
        <taxon>Poaceae</taxon>
        <taxon>PACMAD clade</taxon>
        <taxon>Chloridoideae</taxon>
        <taxon>Eragrostideae</taxon>
        <taxon>Eragrostidinae</taxon>
        <taxon>Eragrostis</taxon>
    </lineage>
</organism>
<dbReference type="Proteomes" id="UP000324897">
    <property type="component" value="Chromosome 4"/>
</dbReference>
<feature type="compositionally biased region" description="Polar residues" evidence="1">
    <location>
        <begin position="36"/>
        <end position="48"/>
    </location>
</feature>
<comment type="caution">
    <text evidence="2">The sequence shown here is derived from an EMBL/GenBank/DDBJ whole genome shotgun (WGS) entry which is preliminary data.</text>
</comment>
<dbReference type="OrthoDB" id="690758at2759"/>
<feature type="non-terminal residue" evidence="2">
    <location>
        <position position="1"/>
    </location>
</feature>
<gene>
    <name evidence="2" type="ORF">EJB05_11434</name>
</gene>
<dbReference type="Pfam" id="PF07893">
    <property type="entry name" value="DUF1668"/>
    <property type="match status" value="1"/>
</dbReference>
<dbReference type="PANTHER" id="PTHR33085">
    <property type="entry name" value="OS12G0113100 PROTEIN-RELATED"/>
    <property type="match status" value="1"/>
</dbReference>
<dbReference type="PANTHER" id="PTHR33085:SF129">
    <property type="entry name" value="OS04G0426500 PROTEIN"/>
    <property type="match status" value="1"/>
</dbReference>
<evidence type="ECO:0000313" key="2">
    <source>
        <dbReference type="EMBL" id="TVU38084.1"/>
    </source>
</evidence>
<name>A0A5J9VRQ0_9POAL</name>
<evidence type="ECO:0000256" key="1">
    <source>
        <dbReference type="SAM" id="MobiDB-lite"/>
    </source>
</evidence>
<keyword evidence="3" id="KW-1185">Reference proteome</keyword>
<sequence length="402" mass="44681">MGLPRRFLNLIMENRVTRIQSLRCIDMERQKFFFNTTKPAQRPNASGSESERELQDATTLSPTAEATGQKNDQIATAAALLKRMKMIRLPRSISSFAALSSDLHDTRVHCLPVMDRRVMCLDKAGRAFLLEADSCRAVTMPRLHKPKSVPISLYIPSTDMEAIVSSGPFLDDLEGGVDGSFLIMNRNPKPEESGCSTAQFEVVLFKRCSLGHVSNSHHTCKLLPQPPYSRDATSLKSSCPEISSYDLRISMEGAGTYCLDTASYTWREDGKRTLPFRGKFEHVPELNLWFGFSENGLLAAADLSTMDAQPRLLGTWKEFEPPEEWREIQDPQLVNLGSGRFCVARFFRTRSPNAGILGDESSSQNFTVLTGVEVGVPPVHDGSAGFNNGKVKLVMHNSRLFG</sequence>
<proteinExistence type="predicted"/>
<protein>
    <submittedName>
        <fullName evidence="2">Uncharacterized protein</fullName>
    </submittedName>
</protein>
<dbReference type="Gramene" id="TVU38084">
    <property type="protein sequence ID" value="TVU38084"/>
    <property type="gene ID" value="EJB05_11434"/>
</dbReference>
<accession>A0A5J9VRQ0</accession>
<dbReference type="InterPro" id="IPR012871">
    <property type="entry name" value="DUF1668_ORYSA"/>
</dbReference>
<evidence type="ECO:0000313" key="3">
    <source>
        <dbReference type="Proteomes" id="UP000324897"/>
    </source>
</evidence>
<feature type="region of interest" description="Disordered" evidence="1">
    <location>
        <begin position="36"/>
        <end position="69"/>
    </location>
</feature>
<dbReference type="EMBL" id="RWGY01000007">
    <property type="protein sequence ID" value="TVU38084.1"/>
    <property type="molecule type" value="Genomic_DNA"/>
</dbReference>
<feature type="compositionally biased region" description="Polar residues" evidence="1">
    <location>
        <begin position="56"/>
        <end position="69"/>
    </location>
</feature>
<dbReference type="AlphaFoldDB" id="A0A5J9VRQ0"/>